<dbReference type="EMBL" id="MFKF01000134">
    <property type="protein sequence ID" value="OGG52799.1"/>
    <property type="molecule type" value="Genomic_DNA"/>
</dbReference>
<protein>
    <submittedName>
        <fullName evidence="1">Uncharacterized protein</fullName>
    </submittedName>
</protein>
<evidence type="ECO:0000313" key="1">
    <source>
        <dbReference type="EMBL" id="OGG52799.1"/>
    </source>
</evidence>
<reference evidence="1 2" key="1">
    <citation type="journal article" date="2016" name="Nat. Commun.">
        <title>Thousands of microbial genomes shed light on interconnected biogeochemical processes in an aquifer system.</title>
        <authorList>
            <person name="Anantharaman K."/>
            <person name="Brown C.T."/>
            <person name="Hug L.A."/>
            <person name="Sharon I."/>
            <person name="Castelle C.J."/>
            <person name="Probst A.J."/>
            <person name="Thomas B.C."/>
            <person name="Singh A."/>
            <person name="Wilkins M.J."/>
            <person name="Karaoz U."/>
            <person name="Brodie E.L."/>
            <person name="Williams K.H."/>
            <person name="Hubbard S.S."/>
            <person name="Banfield J.F."/>
        </authorList>
    </citation>
    <scope>NUCLEOTIDE SEQUENCE [LARGE SCALE GENOMIC DNA]</scope>
    <source>
        <strain evidence="2">RIFCSPLOWO2_12_FULL_64_10</strain>
    </source>
</reference>
<name>A0A1F6CUG0_HANXR</name>
<evidence type="ECO:0000313" key="2">
    <source>
        <dbReference type="Proteomes" id="UP000178606"/>
    </source>
</evidence>
<dbReference type="Proteomes" id="UP000178606">
    <property type="component" value="Unassembled WGS sequence"/>
</dbReference>
<sequence>MNAQMVIELRDAAGAQTILQALDAYKARLKAGIERTKRRLSAFETRYGVDTAHFLNEMTAEDLKNGDLEYVEWAGEARLLEGLEAELLELEDARYQLP</sequence>
<accession>A0A1F6CUG0</accession>
<proteinExistence type="predicted"/>
<comment type="caution">
    <text evidence="1">The sequence shown here is derived from an EMBL/GenBank/DDBJ whole genome shotgun (WGS) entry which is preliminary data.</text>
</comment>
<gene>
    <name evidence="1" type="ORF">A3F84_19625</name>
</gene>
<dbReference type="AlphaFoldDB" id="A0A1F6CUG0"/>
<organism evidence="1 2">
    <name type="scientific">Handelsmanbacteria sp. (strain RIFCSPLOWO2_12_FULL_64_10)</name>
    <dbReference type="NCBI Taxonomy" id="1817868"/>
    <lineage>
        <taxon>Bacteria</taxon>
        <taxon>Candidatus Handelsmaniibacteriota</taxon>
    </lineage>
</organism>